<feature type="transmembrane region" description="Helical" evidence="4">
    <location>
        <begin position="276"/>
        <end position="294"/>
    </location>
</feature>
<feature type="transmembrane region" description="Helical" evidence="4">
    <location>
        <begin position="162"/>
        <end position="180"/>
    </location>
</feature>
<evidence type="ECO:0000256" key="3">
    <source>
        <dbReference type="ARBA" id="ARBA00023136"/>
    </source>
</evidence>
<dbReference type="PANTHER" id="PTHR42910:SF1">
    <property type="entry name" value="MAJOR FACILITATOR SUPERFAMILY (MFS) PROFILE DOMAIN-CONTAINING PROTEIN"/>
    <property type="match status" value="1"/>
</dbReference>
<accession>A0ABW4IGK0</accession>
<sequence>MHEYLKKSDIAIMACATGLIVANLYYCQPLIHLIGEDFGIEESIAGRTIYLTQLGYALGLLFLVPLGDKYERKKQISIVTFTSCIFLIIAAVSKNFLILQIACFGIGFSSITPQLILPMVANLSKPEERGKLVGIVMSGLLVGILLSRTLSGFIGEYLGWRSMFWIASAICFVLTFIMYLKLPKSEASYRGSYFDLLKSLKELTAKYSILREASFLNFIVFSVFGTFWTTMVLFLGSDIYQYKSDQIGLFGLVGATGALLAPIVGKLSDKTDSRAVVGYGLIILLISQVTFYLFGNNLYLFILGIIILELGHQSVHVSNQTRIYALDAYSRNRLNTVFMTASFIGTAGGSALGIYLWTLGGWKFACMGTIVILVLALIFYKLNTKNIDKIKKGEHTF</sequence>
<feature type="transmembrane region" description="Helical" evidence="4">
    <location>
        <begin position="98"/>
        <end position="120"/>
    </location>
</feature>
<feature type="transmembrane region" description="Helical" evidence="4">
    <location>
        <begin position="12"/>
        <end position="32"/>
    </location>
</feature>
<evidence type="ECO:0000313" key="7">
    <source>
        <dbReference type="Proteomes" id="UP001597118"/>
    </source>
</evidence>
<protein>
    <submittedName>
        <fullName evidence="6">MFS transporter</fullName>
    </submittedName>
</protein>
<feature type="domain" description="Major facilitator superfamily (MFS) profile" evidence="5">
    <location>
        <begin position="1"/>
        <end position="386"/>
    </location>
</feature>
<comment type="caution">
    <text evidence="6">The sequence shown here is derived from an EMBL/GenBank/DDBJ whole genome shotgun (WGS) entry which is preliminary data.</text>
</comment>
<keyword evidence="2 4" id="KW-1133">Transmembrane helix</keyword>
<feature type="transmembrane region" description="Helical" evidence="4">
    <location>
        <begin position="132"/>
        <end position="150"/>
    </location>
</feature>
<dbReference type="CDD" id="cd17324">
    <property type="entry name" value="MFS_NepI_like"/>
    <property type="match status" value="1"/>
</dbReference>
<keyword evidence="7" id="KW-1185">Reference proteome</keyword>
<dbReference type="Pfam" id="PF07690">
    <property type="entry name" value="MFS_1"/>
    <property type="match status" value="1"/>
</dbReference>
<dbReference type="EMBL" id="JBHUDG010000051">
    <property type="protein sequence ID" value="MFD1631905.1"/>
    <property type="molecule type" value="Genomic_DNA"/>
</dbReference>
<dbReference type="Gene3D" id="1.20.1250.20">
    <property type="entry name" value="MFS general substrate transporter like domains"/>
    <property type="match status" value="1"/>
</dbReference>
<keyword evidence="1 4" id="KW-0812">Transmembrane</keyword>
<feature type="transmembrane region" description="Helical" evidence="4">
    <location>
        <begin position="337"/>
        <end position="356"/>
    </location>
</feature>
<dbReference type="PANTHER" id="PTHR42910">
    <property type="entry name" value="TRANSPORTER SCO4007-RELATED"/>
    <property type="match status" value="1"/>
</dbReference>
<evidence type="ECO:0000259" key="5">
    <source>
        <dbReference type="PROSITE" id="PS50850"/>
    </source>
</evidence>
<dbReference type="RefSeq" id="WP_379664227.1">
    <property type="nucleotide sequence ID" value="NZ_JBHUDG010000051.1"/>
</dbReference>
<dbReference type="SUPFAM" id="SSF103473">
    <property type="entry name" value="MFS general substrate transporter"/>
    <property type="match status" value="1"/>
</dbReference>
<evidence type="ECO:0000313" key="6">
    <source>
        <dbReference type="EMBL" id="MFD1631905.1"/>
    </source>
</evidence>
<evidence type="ECO:0000256" key="2">
    <source>
        <dbReference type="ARBA" id="ARBA00022989"/>
    </source>
</evidence>
<dbReference type="PROSITE" id="PS50850">
    <property type="entry name" value="MFS"/>
    <property type="match status" value="1"/>
</dbReference>
<name>A0ABW4IGK0_9SPHI</name>
<feature type="transmembrane region" description="Helical" evidence="4">
    <location>
        <begin position="300"/>
        <end position="317"/>
    </location>
</feature>
<dbReference type="InterPro" id="IPR036259">
    <property type="entry name" value="MFS_trans_sf"/>
</dbReference>
<reference evidence="7" key="1">
    <citation type="journal article" date="2019" name="Int. J. Syst. Evol. Microbiol.">
        <title>The Global Catalogue of Microorganisms (GCM) 10K type strain sequencing project: providing services to taxonomists for standard genome sequencing and annotation.</title>
        <authorList>
            <consortium name="The Broad Institute Genomics Platform"/>
            <consortium name="The Broad Institute Genome Sequencing Center for Infectious Disease"/>
            <person name="Wu L."/>
            <person name="Ma J."/>
        </authorList>
    </citation>
    <scope>NUCLEOTIDE SEQUENCE [LARGE SCALE GENOMIC DNA]</scope>
    <source>
        <strain evidence="7">CCUG 53762</strain>
    </source>
</reference>
<feature type="transmembrane region" description="Helical" evidence="4">
    <location>
        <begin position="362"/>
        <end position="382"/>
    </location>
</feature>
<keyword evidence="3 4" id="KW-0472">Membrane</keyword>
<gene>
    <name evidence="6" type="ORF">ACFSAH_18685</name>
</gene>
<proteinExistence type="predicted"/>
<organism evidence="6 7">
    <name type="scientific">Pseudopedobacter beijingensis</name>
    <dbReference type="NCBI Taxonomy" id="1207056"/>
    <lineage>
        <taxon>Bacteria</taxon>
        <taxon>Pseudomonadati</taxon>
        <taxon>Bacteroidota</taxon>
        <taxon>Sphingobacteriia</taxon>
        <taxon>Sphingobacteriales</taxon>
        <taxon>Sphingobacteriaceae</taxon>
        <taxon>Pseudopedobacter</taxon>
    </lineage>
</organism>
<feature type="transmembrane region" description="Helical" evidence="4">
    <location>
        <begin position="44"/>
        <end position="64"/>
    </location>
</feature>
<dbReference type="InterPro" id="IPR020846">
    <property type="entry name" value="MFS_dom"/>
</dbReference>
<feature type="transmembrane region" description="Helical" evidence="4">
    <location>
        <begin position="247"/>
        <end position="264"/>
    </location>
</feature>
<dbReference type="InterPro" id="IPR011701">
    <property type="entry name" value="MFS"/>
</dbReference>
<feature type="transmembrane region" description="Helical" evidence="4">
    <location>
        <begin position="215"/>
        <end position="235"/>
    </location>
</feature>
<evidence type="ECO:0000256" key="4">
    <source>
        <dbReference type="SAM" id="Phobius"/>
    </source>
</evidence>
<dbReference type="Proteomes" id="UP001597118">
    <property type="component" value="Unassembled WGS sequence"/>
</dbReference>
<feature type="transmembrane region" description="Helical" evidence="4">
    <location>
        <begin position="76"/>
        <end position="92"/>
    </location>
</feature>
<evidence type="ECO:0000256" key="1">
    <source>
        <dbReference type="ARBA" id="ARBA00022692"/>
    </source>
</evidence>